<evidence type="ECO:0000313" key="3">
    <source>
        <dbReference type="Proteomes" id="UP001290861"/>
    </source>
</evidence>
<name>A0ABU5MSF4_9BACT</name>
<dbReference type="InterPro" id="IPR010380">
    <property type="entry name" value="DUF975"/>
</dbReference>
<dbReference type="RefSeq" id="WP_322606937.1">
    <property type="nucleotide sequence ID" value="NZ_JARVCO010000002.1"/>
</dbReference>
<dbReference type="PANTHER" id="PTHR40076">
    <property type="entry name" value="MEMBRANE PROTEIN-RELATED"/>
    <property type="match status" value="1"/>
</dbReference>
<proteinExistence type="predicted"/>
<dbReference type="EMBL" id="JARVCO010000002">
    <property type="protein sequence ID" value="MDZ8117132.1"/>
    <property type="molecule type" value="Genomic_DNA"/>
</dbReference>
<dbReference type="Pfam" id="PF06161">
    <property type="entry name" value="DUF975"/>
    <property type="match status" value="1"/>
</dbReference>
<organism evidence="2 3">
    <name type="scientific">Pontiella agarivorans</name>
    <dbReference type="NCBI Taxonomy" id="3038953"/>
    <lineage>
        <taxon>Bacteria</taxon>
        <taxon>Pseudomonadati</taxon>
        <taxon>Kiritimatiellota</taxon>
        <taxon>Kiritimatiellia</taxon>
        <taxon>Kiritimatiellales</taxon>
        <taxon>Pontiellaceae</taxon>
        <taxon>Pontiella</taxon>
    </lineage>
</organism>
<dbReference type="PANTHER" id="PTHR40076:SF1">
    <property type="entry name" value="MEMBRANE PROTEIN"/>
    <property type="match status" value="1"/>
</dbReference>
<evidence type="ECO:0000256" key="1">
    <source>
        <dbReference type="SAM" id="Phobius"/>
    </source>
</evidence>
<comment type="caution">
    <text evidence="2">The sequence shown here is derived from an EMBL/GenBank/DDBJ whole genome shotgun (WGS) entry which is preliminary data.</text>
</comment>
<gene>
    <name evidence="2" type="ORF">P9H32_00710</name>
</gene>
<feature type="transmembrane region" description="Helical" evidence="1">
    <location>
        <begin position="56"/>
        <end position="81"/>
    </location>
</feature>
<keyword evidence="1" id="KW-0812">Transmembrane</keyword>
<reference evidence="2 3" key="1">
    <citation type="journal article" date="2024" name="Appl. Environ. Microbiol.">
        <title>Pontiella agarivorans sp. nov., a novel marine anaerobic bacterium capable of degrading macroalgal polysaccharides and fixing nitrogen.</title>
        <authorList>
            <person name="Liu N."/>
            <person name="Kivenson V."/>
            <person name="Peng X."/>
            <person name="Cui Z."/>
            <person name="Lankiewicz T.S."/>
            <person name="Gosselin K.M."/>
            <person name="English C.J."/>
            <person name="Blair E.M."/>
            <person name="O'Malley M.A."/>
            <person name="Valentine D.L."/>
        </authorList>
    </citation>
    <scope>NUCLEOTIDE SEQUENCE [LARGE SCALE GENOMIC DNA]</scope>
    <source>
        <strain evidence="2 3">NLcol2</strain>
    </source>
</reference>
<keyword evidence="1" id="KW-1133">Transmembrane helix</keyword>
<sequence>MTGLNDDGGVPKISIPSTGGAPSGGVSGGGVTPNGDLTAEARESLRGNWGMAVLGYVLYTALSFAISFFVIAATIFVGAVAGLGGGDAEAAGTMISGVAQLFQLFVMPPVMVGFFAYYLGLAQEDEARLELLFAGFKRFWKSLGVYFFYMLFIYLWMLLLIIPGIIKCFSYSQAFFIIADDEGCGPLEAISRSKEMMAGNKWKFFCLNLRFIGWSLLALLTLGIGYLWLVPYMQTSLAKFYEDVK</sequence>
<dbReference type="Proteomes" id="UP001290861">
    <property type="component" value="Unassembled WGS sequence"/>
</dbReference>
<evidence type="ECO:0000313" key="2">
    <source>
        <dbReference type="EMBL" id="MDZ8117132.1"/>
    </source>
</evidence>
<feature type="transmembrane region" description="Helical" evidence="1">
    <location>
        <begin position="143"/>
        <end position="166"/>
    </location>
</feature>
<keyword evidence="3" id="KW-1185">Reference proteome</keyword>
<feature type="transmembrane region" description="Helical" evidence="1">
    <location>
        <begin position="101"/>
        <end position="122"/>
    </location>
</feature>
<accession>A0ABU5MSF4</accession>
<protein>
    <submittedName>
        <fullName evidence="2">DUF975 family protein</fullName>
    </submittedName>
</protein>
<feature type="transmembrane region" description="Helical" evidence="1">
    <location>
        <begin position="211"/>
        <end position="230"/>
    </location>
</feature>
<keyword evidence="1" id="KW-0472">Membrane</keyword>